<keyword evidence="10" id="KW-1185">Reference proteome</keyword>
<gene>
    <name evidence="9" type="ORF">HMPREF0298_1798</name>
</gene>
<comment type="similarity">
    <text evidence="2">Belongs to the ABC transporter superfamily.</text>
</comment>
<dbReference type="SMART" id="SM00382">
    <property type="entry name" value="AAA"/>
    <property type="match status" value="1"/>
</dbReference>
<feature type="region of interest" description="Disordered" evidence="7">
    <location>
        <begin position="1"/>
        <end position="20"/>
    </location>
</feature>
<dbReference type="EMBL" id="ACHJ01000147">
    <property type="protein sequence ID" value="EEI16404.1"/>
    <property type="molecule type" value="Genomic_DNA"/>
</dbReference>
<dbReference type="eggNOG" id="COG4555">
    <property type="taxonomic scope" value="Bacteria"/>
</dbReference>
<evidence type="ECO:0000256" key="7">
    <source>
        <dbReference type="SAM" id="MobiDB-lite"/>
    </source>
</evidence>
<evidence type="ECO:0000313" key="9">
    <source>
        <dbReference type="EMBL" id="EEI16404.1"/>
    </source>
</evidence>
<evidence type="ECO:0000256" key="5">
    <source>
        <dbReference type="ARBA" id="ARBA00022840"/>
    </source>
</evidence>
<dbReference type="InterPro" id="IPR003593">
    <property type="entry name" value="AAA+_ATPase"/>
</dbReference>
<dbReference type="InterPro" id="IPR003439">
    <property type="entry name" value="ABC_transporter-like_ATP-bd"/>
</dbReference>
<evidence type="ECO:0000259" key="8">
    <source>
        <dbReference type="PROSITE" id="PS50893"/>
    </source>
</evidence>
<comment type="caution">
    <text evidence="9">The sequence shown here is derived from an EMBL/GenBank/DDBJ whole genome shotgun (WGS) entry which is preliminary data.</text>
</comment>
<dbReference type="PANTHER" id="PTHR42711">
    <property type="entry name" value="ABC TRANSPORTER ATP-BINDING PROTEIN"/>
    <property type="match status" value="1"/>
</dbReference>
<sequence length="226" mass="24599">MSTLTRPASSPATPAHTPSTTRITFTDVSVKYGTTTILSGFNEQIRGPGLCSITGANGVGKTTLLRLACGISLPTSGSVLIDGESTEKHWSSIRERLGVSLYSERSYHFRLTGLQNLIYFGRLAGLRKKETLNRLAPLRQEFTVDPLLERHFSDLSLGQRKIFGMLIALVIGDDLIILDEPTATLDTTNSLAALTMMQWVIARGVTVLISTHDQNLIAQSDQVVAL</sequence>
<evidence type="ECO:0000256" key="3">
    <source>
        <dbReference type="ARBA" id="ARBA00022448"/>
    </source>
</evidence>
<evidence type="ECO:0000256" key="4">
    <source>
        <dbReference type="ARBA" id="ARBA00022741"/>
    </source>
</evidence>
<evidence type="ECO:0000256" key="2">
    <source>
        <dbReference type="ARBA" id="ARBA00005417"/>
    </source>
</evidence>
<dbReference type="STRING" id="525263.HMPREF0298_1798"/>
<dbReference type="Pfam" id="PF00005">
    <property type="entry name" value="ABC_tran"/>
    <property type="match status" value="1"/>
</dbReference>
<dbReference type="SUPFAM" id="SSF52540">
    <property type="entry name" value="P-loop containing nucleoside triphosphate hydrolases"/>
    <property type="match status" value="1"/>
</dbReference>
<keyword evidence="4" id="KW-0547">Nucleotide-binding</keyword>
<dbReference type="GO" id="GO:0016887">
    <property type="term" value="F:ATP hydrolysis activity"/>
    <property type="evidence" value="ECO:0007669"/>
    <property type="project" value="InterPro"/>
</dbReference>
<keyword evidence="3" id="KW-0813">Transport</keyword>
<organism evidence="9 10">
    <name type="scientific">Corynebacterium lipophiloflavum (strain ATCC 700352 / DSM 44291 / CCUG 37336 / JCM 10383 / DMMZ 1944)</name>
    <dbReference type="NCBI Taxonomy" id="525263"/>
    <lineage>
        <taxon>Bacteria</taxon>
        <taxon>Bacillati</taxon>
        <taxon>Actinomycetota</taxon>
        <taxon>Actinomycetes</taxon>
        <taxon>Mycobacteriales</taxon>
        <taxon>Corynebacteriaceae</taxon>
        <taxon>Corynebacterium</taxon>
    </lineage>
</organism>
<accession>C0XTM8</accession>
<dbReference type="GO" id="GO:0005524">
    <property type="term" value="F:ATP binding"/>
    <property type="evidence" value="ECO:0007669"/>
    <property type="project" value="UniProtKB-KW"/>
</dbReference>
<dbReference type="Gene3D" id="3.40.50.300">
    <property type="entry name" value="P-loop containing nucleotide triphosphate hydrolases"/>
    <property type="match status" value="1"/>
</dbReference>
<reference evidence="9" key="1">
    <citation type="submission" date="2009-01" db="EMBL/GenBank/DDBJ databases">
        <authorList>
            <person name="Qin X."/>
            <person name="Bachman B."/>
            <person name="Battles P."/>
            <person name="Bell A."/>
            <person name="Bess C."/>
            <person name="Bickham C."/>
            <person name="Chaboub L."/>
            <person name="Chen D."/>
            <person name="Coyle M."/>
            <person name="Deiros D.R."/>
            <person name="Dinh H."/>
            <person name="Forbes L."/>
            <person name="Fowler G."/>
            <person name="Francisco L."/>
            <person name="Fu Q."/>
            <person name="Gubbala S."/>
            <person name="Hale W."/>
            <person name="Han Y."/>
            <person name="Hemphill L."/>
            <person name="Highlander S.K."/>
            <person name="Hirani K."/>
            <person name="Hogues M."/>
            <person name="Jackson L."/>
            <person name="Jakkamsetti A."/>
            <person name="Javaid M."/>
            <person name="Jiang H."/>
            <person name="Korchina V."/>
            <person name="Kovar C."/>
            <person name="Lara F."/>
            <person name="Lee S."/>
            <person name="Mata R."/>
            <person name="Mathew T."/>
            <person name="Moen C."/>
            <person name="Morales K."/>
            <person name="Munidasa M."/>
            <person name="Nazareth L."/>
            <person name="Ngo R."/>
            <person name="Nguyen L."/>
            <person name="Okwuonu G."/>
            <person name="Ongeri F."/>
            <person name="Patil S."/>
            <person name="Petrosino J."/>
            <person name="Pham C."/>
            <person name="Pham P."/>
            <person name="Pu L.-L."/>
            <person name="Puazo M."/>
            <person name="Raj R."/>
            <person name="Reid J."/>
            <person name="Rouhana J."/>
            <person name="Saada N."/>
            <person name="Shang Y."/>
            <person name="Simmons D."/>
            <person name="Thornton R."/>
            <person name="Warren J."/>
            <person name="Weissenberger G."/>
            <person name="Zhang J."/>
            <person name="Zhang L."/>
            <person name="Zhou C."/>
            <person name="Zhu D."/>
            <person name="Muzny D."/>
            <person name="Worley K."/>
            <person name="Gibbs R."/>
        </authorList>
    </citation>
    <scope>NUCLEOTIDE SEQUENCE [LARGE SCALE GENOMIC DNA]</scope>
    <source>
        <strain evidence="9">DSM 44291</strain>
    </source>
</reference>
<evidence type="ECO:0000256" key="1">
    <source>
        <dbReference type="ARBA" id="ARBA00004202"/>
    </source>
</evidence>
<dbReference type="Proteomes" id="UP000006196">
    <property type="component" value="Unassembled WGS sequence"/>
</dbReference>
<comment type="subcellular location">
    <subcellularLocation>
        <location evidence="1">Cell membrane</location>
        <topology evidence="1">Peripheral membrane protein</topology>
    </subcellularLocation>
</comment>
<name>C0XTM8_CORLD</name>
<keyword evidence="5 9" id="KW-0067">ATP-binding</keyword>
<dbReference type="InterPro" id="IPR050763">
    <property type="entry name" value="ABC_transporter_ATP-binding"/>
</dbReference>
<dbReference type="GO" id="GO:0046677">
    <property type="term" value="P:response to antibiotic"/>
    <property type="evidence" value="ECO:0007669"/>
    <property type="project" value="UniProtKB-KW"/>
</dbReference>
<evidence type="ECO:0000256" key="6">
    <source>
        <dbReference type="ARBA" id="ARBA00023251"/>
    </source>
</evidence>
<protein>
    <submittedName>
        <fullName evidence="9">ABC transporter, ATP-binding protein</fullName>
    </submittedName>
</protein>
<dbReference type="PROSITE" id="PS50893">
    <property type="entry name" value="ABC_TRANSPORTER_2"/>
    <property type="match status" value="1"/>
</dbReference>
<keyword evidence="6" id="KW-0046">Antibiotic resistance</keyword>
<feature type="domain" description="ABC transporter" evidence="8">
    <location>
        <begin position="23"/>
        <end position="226"/>
    </location>
</feature>
<dbReference type="PANTHER" id="PTHR42711:SF5">
    <property type="entry name" value="ABC TRANSPORTER ATP-BINDING PROTEIN NATA"/>
    <property type="match status" value="1"/>
</dbReference>
<evidence type="ECO:0000313" key="10">
    <source>
        <dbReference type="Proteomes" id="UP000006196"/>
    </source>
</evidence>
<dbReference type="GO" id="GO:0005886">
    <property type="term" value="C:plasma membrane"/>
    <property type="evidence" value="ECO:0007669"/>
    <property type="project" value="UniProtKB-SubCell"/>
</dbReference>
<dbReference type="HOGENOM" id="CLU_000604_1_2_11"/>
<dbReference type="InterPro" id="IPR027417">
    <property type="entry name" value="P-loop_NTPase"/>
</dbReference>
<dbReference type="AlphaFoldDB" id="C0XTM8"/>
<proteinExistence type="inferred from homology"/>